<dbReference type="Gene3D" id="3.30.300.250">
    <property type="match status" value="1"/>
</dbReference>
<dbReference type="OrthoDB" id="5891336at2"/>
<protein>
    <recommendedName>
        <fullName evidence="3">Lipoprotein</fullName>
    </recommendedName>
</protein>
<reference evidence="1 2" key="1">
    <citation type="journal article" date="2012" name="Int. J. Syst. Evol. Microbiol.">
        <title>Vibrio caribbeanicus sp. nov., isolated from the marine sponge Scleritoderma cyanea.</title>
        <authorList>
            <person name="Hoffmann M."/>
            <person name="Monday S.R."/>
            <person name="Allard M.W."/>
            <person name="Strain E.A."/>
            <person name="Whittaker P."/>
            <person name="Naum M."/>
            <person name="McCarthy P.J."/>
            <person name="Lopez J.V."/>
            <person name="Fischer M."/>
            <person name="Brown E.W."/>
        </authorList>
    </citation>
    <scope>NUCLEOTIDE SEQUENCE [LARGE SCALE GENOMIC DNA]</scope>
    <source>
        <strain evidence="2">DSMZ 21326</strain>
    </source>
</reference>
<dbReference type="PIRSF" id="PIRSF007010">
    <property type="entry name" value="UCP007010"/>
    <property type="match status" value="1"/>
</dbReference>
<name>E8M188_PHOS4</name>
<evidence type="ECO:0000313" key="1">
    <source>
        <dbReference type="EMBL" id="EGA72234.1"/>
    </source>
</evidence>
<dbReference type="Proteomes" id="UP000006228">
    <property type="component" value="Unassembled WGS sequence"/>
</dbReference>
<dbReference type="AlphaFoldDB" id="E8M188"/>
<dbReference type="eggNOG" id="ENOG5031SMA">
    <property type="taxonomic scope" value="Bacteria"/>
</dbReference>
<accession>E8M188</accession>
<evidence type="ECO:0008006" key="3">
    <source>
        <dbReference type="Google" id="ProtNLM"/>
    </source>
</evidence>
<dbReference type="RefSeq" id="WP_008072722.1">
    <property type="nucleotide sequence ID" value="NZ_AEVT01000005.1"/>
</dbReference>
<sequence>MINLFKYGALATVLAVLAGCSSSAQKQKHLELLADNRAQLLSSELPLEAGPLSIMRASAKGTTIEIMMVYNQDAQGAKPTSAVLNYSINTYCSNPAIKTNLDAGLTYRIKMRNTRGQLMADELISAQRCDSE</sequence>
<dbReference type="GeneID" id="95567435"/>
<dbReference type="EMBL" id="AEVT01000005">
    <property type="protein sequence ID" value="EGA72234.1"/>
    <property type="molecule type" value="Genomic_DNA"/>
</dbReference>
<evidence type="ECO:0000313" key="2">
    <source>
        <dbReference type="Proteomes" id="UP000006228"/>
    </source>
</evidence>
<dbReference type="Pfam" id="PF16549">
    <property type="entry name" value="T2SSS_2"/>
    <property type="match status" value="1"/>
</dbReference>
<dbReference type="PROSITE" id="PS51257">
    <property type="entry name" value="PROKAR_LIPOPROTEIN"/>
    <property type="match status" value="1"/>
</dbReference>
<comment type="caution">
    <text evidence="1">The sequence shown here is derived from an EMBL/GenBank/DDBJ whole genome shotgun (WGS) entry which is preliminary data.</text>
</comment>
<gene>
    <name evidence="1" type="ORF">VISI1226_06179</name>
</gene>
<proteinExistence type="predicted"/>
<dbReference type="InterPro" id="IPR016502">
    <property type="entry name" value="T2SSS_2"/>
</dbReference>
<organism evidence="1 2">
    <name type="scientific">Vibrio sinaloensis DSM 21326</name>
    <dbReference type="NCBI Taxonomy" id="945550"/>
    <lineage>
        <taxon>Bacteria</taxon>
        <taxon>Pseudomonadati</taxon>
        <taxon>Pseudomonadota</taxon>
        <taxon>Gammaproteobacteria</taxon>
        <taxon>Vibrionales</taxon>
        <taxon>Vibrionaceae</taxon>
        <taxon>Vibrio</taxon>
        <taxon>Vibrio oreintalis group</taxon>
    </lineage>
</organism>